<feature type="domain" description="C-methyltransferase" evidence="2">
    <location>
        <begin position="234"/>
        <end position="390"/>
    </location>
</feature>
<feature type="domain" description="Methyltransferase putative zinc binding" evidence="1">
    <location>
        <begin position="6"/>
        <end position="54"/>
    </location>
</feature>
<reference evidence="3 4" key="1">
    <citation type="submission" date="2018-03" db="EMBL/GenBank/DDBJ databases">
        <title>Genomic Encyclopedia of Archaeal and Bacterial Type Strains, Phase II (KMG-II): from individual species to whole genera.</title>
        <authorList>
            <person name="Goeker M."/>
        </authorList>
    </citation>
    <scope>NUCLEOTIDE SEQUENCE [LARGE SCALE GENOMIC DNA]</scope>
    <source>
        <strain evidence="3 4">DSM 43146</strain>
    </source>
</reference>
<dbReference type="Gene3D" id="6.20.50.110">
    <property type="entry name" value="Methyltransferase, zinc-binding domain"/>
    <property type="match status" value="1"/>
</dbReference>
<dbReference type="InterPro" id="IPR013630">
    <property type="entry name" value="Methyltransf_Zn-bd_dom_put"/>
</dbReference>
<dbReference type="PANTHER" id="PTHR43861:SF5">
    <property type="entry name" value="BLL5978 PROTEIN"/>
    <property type="match status" value="1"/>
</dbReference>
<keyword evidence="4" id="KW-1185">Reference proteome</keyword>
<dbReference type="Gene3D" id="6.10.250.3100">
    <property type="match status" value="1"/>
</dbReference>
<dbReference type="Pfam" id="PF08421">
    <property type="entry name" value="Methyltransf_13"/>
    <property type="match status" value="1"/>
</dbReference>
<dbReference type="PANTHER" id="PTHR43861">
    <property type="entry name" value="TRANS-ACONITATE 2-METHYLTRANSFERASE-RELATED"/>
    <property type="match status" value="1"/>
</dbReference>
<name>A0A2T0K8K1_9ACTN</name>
<dbReference type="SUPFAM" id="SSF53335">
    <property type="entry name" value="S-adenosyl-L-methionine-dependent methyltransferases"/>
    <property type="match status" value="1"/>
</dbReference>
<protein>
    <submittedName>
        <fullName evidence="3">Methylation protein EvaC</fullName>
    </submittedName>
</protein>
<evidence type="ECO:0000259" key="1">
    <source>
        <dbReference type="Pfam" id="PF08421"/>
    </source>
</evidence>
<comment type="caution">
    <text evidence="3">The sequence shown here is derived from an EMBL/GenBank/DDBJ whole genome shotgun (WGS) entry which is preliminary data.</text>
</comment>
<gene>
    <name evidence="3" type="ORF">CLV67_110133</name>
</gene>
<dbReference type="Proteomes" id="UP000239415">
    <property type="component" value="Unassembled WGS sequence"/>
</dbReference>
<dbReference type="EMBL" id="PVMZ01000010">
    <property type="protein sequence ID" value="PRX19381.1"/>
    <property type="molecule type" value="Genomic_DNA"/>
</dbReference>
<evidence type="ECO:0000259" key="2">
    <source>
        <dbReference type="Pfam" id="PF08484"/>
    </source>
</evidence>
<dbReference type="Pfam" id="PF13489">
    <property type="entry name" value="Methyltransf_23"/>
    <property type="match status" value="1"/>
</dbReference>
<dbReference type="Gene3D" id="3.40.50.150">
    <property type="entry name" value="Vaccinia Virus protein VP39"/>
    <property type="match status" value="1"/>
</dbReference>
<organism evidence="3 4">
    <name type="scientific">Actinoplanes italicus</name>
    <dbReference type="NCBI Taxonomy" id="113567"/>
    <lineage>
        <taxon>Bacteria</taxon>
        <taxon>Bacillati</taxon>
        <taxon>Actinomycetota</taxon>
        <taxon>Actinomycetes</taxon>
        <taxon>Micromonosporales</taxon>
        <taxon>Micromonosporaceae</taxon>
        <taxon>Actinoplanes</taxon>
    </lineage>
</organism>
<dbReference type="Pfam" id="PF08484">
    <property type="entry name" value="Methyltransf_14"/>
    <property type="match status" value="1"/>
</dbReference>
<evidence type="ECO:0000313" key="3">
    <source>
        <dbReference type="EMBL" id="PRX19381.1"/>
    </source>
</evidence>
<evidence type="ECO:0000313" key="4">
    <source>
        <dbReference type="Proteomes" id="UP000239415"/>
    </source>
</evidence>
<dbReference type="Gene3D" id="3.40.50.720">
    <property type="entry name" value="NAD(P)-binding Rossmann-like Domain"/>
    <property type="match status" value="1"/>
</dbReference>
<dbReference type="InterPro" id="IPR029063">
    <property type="entry name" value="SAM-dependent_MTases_sf"/>
</dbReference>
<dbReference type="AlphaFoldDB" id="A0A2T0K8K1"/>
<dbReference type="InterPro" id="IPR013691">
    <property type="entry name" value="MeTrfase_14"/>
</dbReference>
<sequence length="395" mass="44428">MVEEKFDFGNQPVSNAFLRADELREEEFFWLAVGICTSCGMVQLMQETPRTRMFHENYPYRSCSSSIMRKHFERTALHLMETELTGPGDLIVEIGCNDGVLLKAVADAGVRHLGIDASAGAVEVARAKGVRAKVEFFEESTAARLREEHGPAKVIFSANTFSHIAYIGSVLAGVDRLLADDGVFVFEDRYLGDIIAHNYFDQIYDEHFYLFSVRSVTAMAERFGFELVEAERLPVHGGSMRYKFARPGRRRVSGLDDLLEQEDRLGLTRPETFERFGANIDRIRRDLVALLRDLRAQGKTVAGYGATSRSTTVTNFCGIGPDLIPFVSDTTPEKQGRLTPGSHIPVHAPDRFAAPYPDYALLFAWNHADEILAKERRFHDAGGRWIFYVPDVHIV</sequence>
<accession>A0A2T0K8K1</accession>
<proteinExistence type="predicted"/>
<dbReference type="InterPro" id="IPR038576">
    <property type="entry name" value="Methyltransf_Zn-bd_dom_put_sf"/>
</dbReference>